<dbReference type="OrthoDB" id="324930at2759"/>
<dbReference type="AlphaFoldDB" id="A0A8J8SVM6"/>
<name>A0A8J8SVM6_HALGN</name>
<evidence type="ECO:0000256" key="1">
    <source>
        <dbReference type="SAM" id="Coils"/>
    </source>
</evidence>
<dbReference type="Proteomes" id="UP000785679">
    <property type="component" value="Unassembled WGS sequence"/>
</dbReference>
<sequence length="245" mass="28976">MDILKQQQAKQQQQQLFQHKSSTPFTFLCDYERQKTLQSNHQLSKDKVLTVQLLTRSSFSKKNEQTYRFLVTHQRLDTSNFTGILNESKLKLSKRELRKQLIIQFEFPQIRRIYANQMAQGKLSMVIAEEDTPLESVKTFKLFIHGADFDTLKLFCKEMERLMGERKAKIEQREQEGKEALEKKREAKLRQRNAHVLEKQHAVIPELSSQVSHVTVEIEPTQRYSMEEELPRNMPVRNLGKMRVK</sequence>
<evidence type="ECO:0000313" key="2">
    <source>
        <dbReference type="EMBL" id="TNV72364.1"/>
    </source>
</evidence>
<proteinExistence type="predicted"/>
<feature type="coiled-coil region" evidence="1">
    <location>
        <begin position="156"/>
        <end position="190"/>
    </location>
</feature>
<evidence type="ECO:0000313" key="3">
    <source>
        <dbReference type="Proteomes" id="UP000785679"/>
    </source>
</evidence>
<keyword evidence="1" id="KW-0175">Coiled coil</keyword>
<reference evidence="2" key="1">
    <citation type="submission" date="2019-06" db="EMBL/GenBank/DDBJ databases">
        <authorList>
            <person name="Zheng W."/>
        </authorList>
    </citation>
    <scope>NUCLEOTIDE SEQUENCE</scope>
    <source>
        <strain evidence="2">QDHG01</strain>
    </source>
</reference>
<accession>A0A8J8SVM6</accession>
<gene>
    <name evidence="2" type="ORF">FGO68_gene1356</name>
</gene>
<dbReference type="EMBL" id="RRYP01022688">
    <property type="protein sequence ID" value="TNV72364.1"/>
    <property type="molecule type" value="Genomic_DNA"/>
</dbReference>
<organism evidence="2 3">
    <name type="scientific">Halteria grandinella</name>
    <dbReference type="NCBI Taxonomy" id="5974"/>
    <lineage>
        <taxon>Eukaryota</taxon>
        <taxon>Sar</taxon>
        <taxon>Alveolata</taxon>
        <taxon>Ciliophora</taxon>
        <taxon>Intramacronucleata</taxon>
        <taxon>Spirotrichea</taxon>
        <taxon>Stichotrichia</taxon>
        <taxon>Sporadotrichida</taxon>
        <taxon>Halteriidae</taxon>
        <taxon>Halteria</taxon>
    </lineage>
</organism>
<comment type="caution">
    <text evidence="2">The sequence shown here is derived from an EMBL/GenBank/DDBJ whole genome shotgun (WGS) entry which is preliminary data.</text>
</comment>
<protein>
    <submittedName>
        <fullName evidence="2">Uncharacterized protein</fullName>
    </submittedName>
</protein>
<keyword evidence="3" id="KW-1185">Reference proteome</keyword>